<dbReference type="PANTHER" id="PTHR42852:SF6">
    <property type="entry name" value="THIOL:DISULFIDE INTERCHANGE PROTEIN DSBE"/>
    <property type="match status" value="1"/>
</dbReference>
<keyword evidence="3" id="KW-0812">Transmembrane</keyword>
<dbReference type="KEGG" id="aer:AERYTH_05165"/>
<dbReference type="Pfam" id="PF00578">
    <property type="entry name" value="AhpC-TSA"/>
    <property type="match status" value="1"/>
</dbReference>
<sequence>MACALLLSGCAGAESGDASAGVTILRPSEREVLHGVEGKSLDGAPVDLDSYRGKVVVVNWWGSWCAPCRKEAPVFARVSDEAPSDVAFIGLLARDSPAAARAFNERFGVRYPTLVDRDSRLALRFSQVLPVQAVPGTWVLDTRGRLAARIASAEVTPTLLRDVVDEVRGS</sequence>
<organism evidence="7 8">
    <name type="scientific">Aeromicrobium erythreum</name>
    <dbReference type="NCBI Taxonomy" id="2041"/>
    <lineage>
        <taxon>Bacteria</taxon>
        <taxon>Bacillati</taxon>
        <taxon>Actinomycetota</taxon>
        <taxon>Actinomycetes</taxon>
        <taxon>Propionibacteriales</taxon>
        <taxon>Nocardioidaceae</taxon>
        <taxon>Aeromicrobium</taxon>
    </lineage>
</organism>
<evidence type="ECO:0000256" key="5">
    <source>
        <dbReference type="ARBA" id="ARBA00023284"/>
    </source>
</evidence>
<dbReference type="GO" id="GO:0030313">
    <property type="term" value="C:cell envelope"/>
    <property type="evidence" value="ECO:0007669"/>
    <property type="project" value="UniProtKB-SubCell"/>
</dbReference>
<dbReference type="InterPro" id="IPR036249">
    <property type="entry name" value="Thioredoxin-like_sf"/>
</dbReference>
<evidence type="ECO:0000313" key="8">
    <source>
        <dbReference type="Proteomes" id="UP000067689"/>
    </source>
</evidence>
<accession>A0A0U4CF82</accession>
<dbReference type="GO" id="GO:0016209">
    <property type="term" value="F:antioxidant activity"/>
    <property type="evidence" value="ECO:0007669"/>
    <property type="project" value="InterPro"/>
</dbReference>
<evidence type="ECO:0000256" key="2">
    <source>
        <dbReference type="ARBA" id="ARBA00022748"/>
    </source>
</evidence>
<keyword evidence="8" id="KW-1185">Reference proteome</keyword>
<dbReference type="PANTHER" id="PTHR42852">
    <property type="entry name" value="THIOL:DISULFIDE INTERCHANGE PROTEIN DSBE"/>
    <property type="match status" value="1"/>
</dbReference>
<feature type="domain" description="Thioredoxin" evidence="6">
    <location>
        <begin position="22"/>
        <end position="169"/>
    </location>
</feature>
<dbReference type="InterPro" id="IPR000866">
    <property type="entry name" value="AhpC/TSA"/>
</dbReference>
<evidence type="ECO:0000313" key="7">
    <source>
        <dbReference type="EMBL" id="ALX04133.1"/>
    </source>
</evidence>
<dbReference type="GO" id="GO:0016491">
    <property type="term" value="F:oxidoreductase activity"/>
    <property type="evidence" value="ECO:0007669"/>
    <property type="project" value="InterPro"/>
</dbReference>
<dbReference type="EMBL" id="CP011502">
    <property type="protein sequence ID" value="ALX04133.1"/>
    <property type="molecule type" value="Genomic_DNA"/>
</dbReference>
<keyword evidence="2" id="KW-0201">Cytochrome c-type biogenesis</keyword>
<dbReference type="CDD" id="cd02966">
    <property type="entry name" value="TlpA_like_family"/>
    <property type="match status" value="1"/>
</dbReference>
<name>A0A0U4CF82_9ACTN</name>
<proteinExistence type="predicted"/>
<comment type="subcellular location">
    <subcellularLocation>
        <location evidence="1">Cell envelope</location>
    </subcellularLocation>
</comment>
<evidence type="ECO:0000256" key="1">
    <source>
        <dbReference type="ARBA" id="ARBA00004196"/>
    </source>
</evidence>
<dbReference type="InterPro" id="IPR013766">
    <property type="entry name" value="Thioredoxin_domain"/>
</dbReference>
<dbReference type="STRING" id="2041.AERYTH_05165"/>
<keyword evidence="3" id="KW-0735">Signal-anchor</keyword>
<dbReference type="Gene3D" id="3.40.30.10">
    <property type="entry name" value="Glutaredoxin"/>
    <property type="match status" value="1"/>
</dbReference>
<evidence type="ECO:0000259" key="6">
    <source>
        <dbReference type="PROSITE" id="PS51352"/>
    </source>
</evidence>
<dbReference type="InterPro" id="IPR050553">
    <property type="entry name" value="Thioredoxin_ResA/DsbE_sf"/>
</dbReference>
<dbReference type="PROSITE" id="PS51352">
    <property type="entry name" value="THIOREDOXIN_2"/>
    <property type="match status" value="1"/>
</dbReference>
<dbReference type="PATRIC" id="fig|2041.4.peg.1071"/>
<dbReference type="AlphaFoldDB" id="A0A0U4CF82"/>
<evidence type="ECO:0000256" key="3">
    <source>
        <dbReference type="ARBA" id="ARBA00022968"/>
    </source>
</evidence>
<gene>
    <name evidence="7" type="ORF">AERYTH_05165</name>
</gene>
<dbReference type="Proteomes" id="UP000067689">
    <property type="component" value="Chromosome"/>
</dbReference>
<evidence type="ECO:0000256" key="4">
    <source>
        <dbReference type="ARBA" id="ARBA00023157"/>
    </source>
</evidence>
<dbReference type="GO" id="GO:0017004">
    <property type="term" value="P:cytochrome complex assembly"/>
    <property type="evidence" value="ECO:0007669"/>
    <property type="project" value="UniProtKB-KW"/>
</dbReference>
<keyword evidence="5" id="KW-0676">Redox-active center</keyword>
<keyword evidence="4" id="KW-1015">Disulfide bond</keyword>
<protein>
    <recommendedName>
        <fullName evidence="6">Thioredoxin domain-containing protein</fullName>
    </recommendedName>
</protein>
<dbReference type="SUPFAM" id="SSF52833">
    <property type="entry name" value="Thioredoxin-like"/>
    <property type="match status" value="1"/>
</dbReference>
<reference evidence="7 8" key="1">
    <citation type="journal article" date="1991" name="Int. J. Syst. Bacteriol.">
        <title>Description of the erythromycin-producing bacterium Arthrobacter sp. strain NRRL B-3381 as Aeromicrobium erythreum gen. nov., sp. nov.</title>
        <authorList>
            <person name="Miller E.S."/>
            <person name="Woese C.R."/>
            <person name="Brenner S."/>
        </authorList>
    </citation>
    <scope>NUCLEOTIDE SEQUENCE [LARGE SCALE GENOMIC DNA]</scope>
    <source>
        <strain evidence="7 8">AR18</strain>
    </source>
</reference>